<dbReference type="EMBL" id="KZ613940">
    <property type="protein sequence ID" value="PMD45212.1"/>
    <property type="molecule type" value="Genomic_DNA"/>
</dbReference>
<dbReference type="OrthoDB" id="3564839at2759"/>
<protein>
    <submittedName>
        <fullName evidence="2">Uncharacterized protein</fullName>
    </submittedName>
</protein>
<name>A0A2J6S366_HYAVF</name>
<evidence type="ECO:0000313" key="3">
    <source>
        <dbReference type="Proteomes" id="UP000235786"/>
    </source>
</evidence>
<keyword evidence="3" id="KW-1185">Reference proteome</keyword>
<evidence type="ECO:0000313" key="2">
    <source>
        <dbReference type="EMBL" id="PMD45212.1"/>
    </source>
</evidence>
<organism evidence="2 3">
    <name type="scientific">Hyaloscypha variabilis (strain UAMH 11265 / GT02V1 / F)</name>
    <name type="common">Meliniomyces variabilis</name>
    <dbReference type="NCBI Taxonomy" id="1149755"/>
    <lineage>
        <taxon>Eukaryota</taxon>
        <taxon>Fungi</taxon>
        <taxon>Dikarya</taxon>
        <taxon>Ascomycota</taxon>
        <taxon>Pezizomycotina</taxon>
        <taxon>Leotiomycetes</taxon>
        <taxon>Helotiales</taxon>
        <taxon>Hyaloscyphaceae</taxon>
        <taxon>Hyaloscypha</taxon>
        <taxon>Hyaloscypha variabilis</taxon>
    </lineage>
</organism>
<accession>A0A2J6S366</accession>
<proteinExistence type="predicted"/>
<dbReference type="Proteomes" id="UP000235786">
    <property type="component" value="Unassembled WGS sequence"/>
</dbReference>
<evidence type="ECO:0000256" key="1">
    <source>
        <dbReference type="SAM" id="MobiDB-lite"/>
    </source>
</evidence>
<feature type="compositionally biased region" description="Polar residues" evidence="1">
    <location>
        <begin position="186"/>
        <end position="199"/>
    </location>
</feature>
<sequence length="217" mass="24013">MGNANTTPIDSYLDRHACSGRNITWHYMNNAGVLPAPYNACPYANDILITNCCFQGRCKPLWPSEIERYEYDDWDGLGDPYNFVTNRNGTQGPKPAAGGKKSCWGRTLALLKAKEHWPPLGLDGLPMENFKLYKYIDHIPPYVQIDVGPLKKAPVKRDVVANGGAEGVIGQDEELEDATEDVHCLSNETGPLGQTSAPTESMDKLVDPKKAERMFKA</sequence>
<feature type="compositionally biased region" description="Basic and acidic residues" evidence="1">
    <location>
        <begin position="201"/>
        <end position="217"/>
    </location>
</feature>
<reference evidence="2 3" key="1">
    <citation type="submission" date="2016-04" db="EMBL/GenBank/DDBJ databases">
        <title>A degradative enzymes factory behind the ericoid mycorrhizal symbiosis.</title>
        <authorList>
            <consortium name="DOE Joint Genome Institute"/>
            <person name="Martino E."/>
            <person name="Morin E."/>
            <person name="Grelet G."/>
            <person name="Kuo A."/>
            <person name="Kohler A."/>
            <person name="Daghino S."/>
            <person name="Barry K."/>
            <person name="Choi C."/>
            <person name="Cichocki N."/>
            <person name="Clum A."/>
            <person name="Copeland A."/>
            <person name="Hainaut M."/>
            <person name="Haridas S."/>
            <person name="Labutti K."/>
            <person name="Lindquist E."/>
            <person name="Lipzen A."/>
            <person name="Khouja H.-R."/>
            <person name="Murat C."/>
            <person name="Ohm R."/>
            <person name="Olson A."/>
            <person name="Spatafora J."/>
            <person name="Veneault-Fourrey C."/>
            <person name="Henrissat B."/>
            <person name="Grigoriev I."/>
            <person name="Martin F."/>
            <person name="Perotto S."/>
        </authorList>
    </citation>
    <scope>NUCLEOTIDE SEQUENCE [LARGE SCALE GENOMIC DNA]</scope>
    <source>
        <strain evidence="2 3">F</strain>
    </source>
</reference>
<feature type="region of interest" description="Disordered" evidence="1">
    <location>
        <begin position="167"/>
        <end position="217"/>
    </location>
</feature>
<gene>
    <name evidence="2" type="ORF">L207DRAFT_524610</name>
</gene>
<dbReference type="AlphaFoldDB" id="A0A2J6S366"/>